<keyword evidence="2" id="KW-0333">Golgi apparatus</keyword>
<keyword evidence="3" id="KW-0446">Lipid-binding</keyword>
<accession>A0ABQ0B8P1</accession>
<evidence type="ECO:0000256" key="4">
    <source>
        <dbReference type="ARBA" id="ARBA00023136"/>
    </source>
</evidence>
<organism evidence="6 7">
    <name type="scientific">Blautia hominis</name>
    <dbReference type="NCBI Taxonomy" id="2025493"/>
    <lineage>
        <taxon>Bacteria</taxon>
        <taxon>Bacillati</taxon>
        <taxon>Bacillota</taxon>
        <taxon>Clostridia</taxon>
        <taxon>Lachnospirales</taxon>
        <taxon>Lachnospiraceae</taxon>
        <taxon>Blautia</taxon>
    </lineage>
</organism>
<evidence type="ECO:0000256" key="5">
    <source>
        <dbReference type="SAM" id="Phobius"/>
    </source>
</evidence>
<keyword evidence="4 5" id="KW-0472">Membrane</keyword>
<sequence length="220" mass="24671">MYRKSIAQEYYALAVNEKGTMPVMHMDESNAGIVVSGIMDFILNDVITVEKKKITVIKELPNELRHLASLYTYLKDKPRSTEKLMSDYAVSTGSRIKQLLTEIGESLLEGGAVVKKAGGLFGNKAVYIPDRSYKDALAGNMKAEVAKDEISPHDIALVYILNKTKNLNQYLSKHEFDDLKAKLKEMKKNPQNKQLGDMINYVVDLTTMLMACIIIVTSFN</sequence>
<evidence type="ECO:0000256" key="1">
    <source>
        <dbReference type="ARBA" id="ARBA00004255"/>
    </source>
</evidence>
<keyword evidence="7" id="KW-1185">Reference proteome</keyword>
<comment type="caution">
    <text evidence="6">The sequence shown here is derived from an EMBL/GenBank/DDBJ whole genome shotgun (WGS) entry which is preliminary data.</text>
</comment>
<keyword evidence="5" id="KW-0812">Transmembrane</keyword>
<dbReference type="Gene3D" id="1.10.3630.10">
    <property type="entry name" value="yeast vps74-n-term truncation variant domain like"/>
    <property type="match status" value="1"/>
</dbReference>
<feature type="transmembrane region" description="Helical" evidence="5">
    <location>
        <begin position="198"/>
        <end position="219"/>
    </location>
</feature>
<proteinExistence type="predicted"/>
<evidence type="ECO:0000256" key="2">
    <source>
        <dbReference type="ARBA" id="ARBA00023034"/>
    </source>
</evidence>
<gene>
    <name evidence="6" type="ORF">K040078D81_18700</name>
</gene>
<reference evidence="6 7" key="1">
    <citation type="submission" date="2024-04" db="EMBL/GenBank/DDBJ databases">
        <title>Defined microbial consortia suppress multidrug-resistant proinflammatory Enterobacteriaceae via ecological control.</title>
        <authorList>
            <person name="Furuichi M."/>
            <person name="Kawaguchi T."/>
            <person name="Pust M."/>
            <person name="Yasuma K."/>
            <person name="Plichta D."/>
            <person name="Hasegawa N."/>
            <person name="Ohya T."/>
            <person name="Bhattarai S."/>
            <person name="Sasajima S."/>
            <person name="Aoto Y."/>
            <person name="Tuganbaev T."/>
            <person name="Yaginuma M."/>
            <person name="Ueda M."/>
            <person name="Okahashi N."/>
            <person name="Amafuji K."/>
            <person name="Kiridooshi Y."/>
            <person name="Sugita K."/>
            <person name="Strazar M."/>
            <person name="Skelly A."/>
            <person name="Suda W."/>
            <person name="Hattori M."/>
            <person name="Nakamoto N."/>
            <person name="Caballero S."/>
            <person name="Norman J."/>
            <person name="Olle B."/>
            <person name="Tanoue T."/>
            <person name="Arita M."/>
            <person name="Bucci V."/>
            <person name="Atarashi K."/>
            <person name="Xavier R."/>
            <person name="Honda K."/>
        </authorList>
    </citation>
    <scope>NUCLEOTIDE SEQUENCE [LARGE SCALE GENOMIC DNA]</scope>
    <source>
        <strain evidence="7">k04-0078-D8-1</strain>
    </source>
</reference>
<evidence type="ECO:0000256" key="3">
    <source>
        <dbReference type="ARBA" id="ARBA00023121"/>
    </source>
</evidence>
<comment type="subcellular location">
    <subcellularLocation>
        <location evidence="1">Golgi apparatus membrane</location>
        <topology evidence="1">Peripheral membrane protein</topology>
        <orientation evidence="1">Cytoplasmic side</orientation>
    </subcellularLocation>
</comment>
<protein>
    <submittedName>
        <fullName evidence="6">Uncharacterized protein</fullName>
    </submittedName>
</protein>
<dbReference type="Proteomes" id="UP001600943">
    <property type="component" value="Unassembled WGS sequence"/>
</dbReference>
<dbReference type="RefSeq" id="WP_390404838.1">
    <property type="nucleotide sequence ID" value="NZ_BAABYW010000001.1"/>
</dbReference>
<keyword evidence="5" id="KW-1133">Transmembrane helix</keyword>
<dbReference type="InterPro" id="IPR008628">
    <property type="entry name" value="GPP34-like"/>
</dbReference>
<evidence type="ECO:0000313" key="7">
    <source>
        <dbReference type="Proteomes" id="UP001600943"/>
    </source>
</evidence>
<dbReference type="Pfam" id="PF05719">
    <property type="entry name" value="GPP34"/>
    <property type="match status" value="1"/>
</dbReference>
<dbReference type="InterPro" id="IPR038261">
    <property type="entry name" value="GPP34-like_sf"/>
</dbReference>
<dbReference type="EMBL" id="BAABYW010000001">
    <property type="protein sequence ID" value="GAA6407753.1"/>
    <property type="molecule type" value="Genomic_DNA"/>
</dbReference>
<name>A0ABQ0B8P1_9FIRM</name>
<evidence type="ECO:0000313" key="6">
    <source>
        <dbReference type="EMBL" id="GAA6407753.1"/>
    </source>
</evidence>